<dbReference type="FunFam" id="3.40.50.300:FF:000366">
    <property type="entry name" value="GTPase, IMAP family member 2"/>
    <property type="match status" value="4"/>
</dbReference>
<dbReference type="PROSITE" id="PS51720">
    <property type="entry name" value="G_AIG1"/>
    <property type="match status" value="4"/>
</dbReference>
<protein>
    <submittedName>
        <fullName evidence="7">Zinc finger protein 622</fullName>
    </submittedName>
</protein>
<dbReference type="PANTHER" id="PTHR10903:SF112">
    <property type="entry name" value="SI:CH211-113E8.5"/>
    <property type="match status" value="1"/>
</dbReference>
<feature type="region of interest" description="Disordered" evidence="5">
    <location>
        <begin position="583"/>
        <end position="630"/>
    </location>
</feature>
<evidence type="ECO:0000313" key="7">
    <source>
        <dbReference type="EMBL" id="KAK1878411.1"/>
    </source>
</evidence>
<feature type="coiled-coil region" evidence="4">
    <location>
        <begin position="1381"/>
        <end position="1408"/>
    </location>
</feature>
<dbReference type="CDD" id="cd01852">
    <property type="entry name" value="AIG1"/>
    <property type="match status" value="4"/>
</dbReference>
<feature type="domain" description="AIG1-type G" evidence="6">
    <location>
        <begin position="635"/>
        <end position="833"/>
    </location>
</feature>
<dbReference type="SMART" id="SM00355">
    <property type="entry name" value="ZnF_C2H2"/>
    <property type="match status" value="4"/>
</dbReference>
<proteinExistence type="inferred from homology"/>
<dbReference type="EMBL" id="JASDAP010000026">
    <property type="protein sequence ID" value="KAK1878411.1"/>
    <property type="molecule type" value="Genomic_DNA"/>
</dbReference>
<dbReference type="SMART" id="SM00451">
    <property type="entry name" value="ZnF_U1"/>
    <property type="match status" value="1"/>
</dbReference>
<dbReference type="InterPro" id="IPR045058">
    <property type="entry name" value="GIMA/IAN/Toc"/>
</dbReference>
<comment type="caution">
    <text evidence="7">The sequence shown here is derived from an EMBL/GenBank/DDBJ whole genome shotgun (WGS) entry which is preliminary data.</text>
</comment>
<keyword evidence="4" id="KW-0175">Coiled coil</keyword>
<dbReference type="Proteomes" id="UP001228049">
    <property type="component" value="Unassembled WGS sequence"/>
</dbReference>
<evidence type="ECO:0000256" key="4">
    <source>
        <dbReference type="SAM" id="Coils"/>
    </source>
</evidence>
<feature type="compositionally biased region" description="Basic and acidic residues" evidence="5">
    <location>
        <begin position="583"/>
        <end position="605"/>
    </location>
</feature>
<dbReference type="Pfam" id="PF12756">
    <property type="entry name" value="zf-C2H2_2"/>
    <property type="match status" value="1"/>
</dbReference>
<sequence length="1718" mass="197540">MVGKTGAGKSATGNTILGKKFFPSKFSFKSLTKDCSNALGEVDGQRVKVIDTPGLFDTKIDEKKTRNDVGRSVSYASPGPHIFLVVIRLGRFTDEEKQTVKKIQEIFGEDANKYSMVLFTHGDLLQGNSMEESLKESEDLQELVDRCNGQYHVFNNALEDRSQVRALLDKIRNITEKNGGSHYTTDMFQEAERAIEDAKHRILEERKEEIRKQEEEMQKRLDKKYEEQLKKIKEDRERSARQIEAHERKMEEERRRMREEEQSLKAASKREMEEVRNRIREEEERLREARKREIEEEKRRMREEEESLKAARKREMEEEKRRITEEEERKARKEAEDSASIIDEIVSIAKKDLPSNTYNNEVFRIVLVGKTGVGKSATGNTILGKEHFESKFSAKSMTVNCSNAFGEVDAQRVKVIDTPGLFDTKIDEEKTRKDVGRSVAFASPGPHVFLVVIRLGRFTDEEKQTVQKIQEIFGEQADRYSMVLFTHGDLLEDQTIEEFLKESEEPQQLVDRCNGQCHVFNNKVKDRSQVRELLDKIRNITEKNGGSHYTNEMFQEAERELEEEKQRILKEREEEIRKQEEAMQKRLDKKNEEQLQKIKEDRESSAADQLLPPSPAMASKHAQHGLRSESNTYNNDVLRIVMVGKTGAGKSATGNTILGKKFFPSKFSFKSLTKDCSNALGEVDGQRVKVIDTPGLFDTKIDEKKTRNDVGRSVSYASPGPHIFLVVIRLGRFTDEEKQTVKKIQEIFGEDANKYSMVLFTHGDLLEGNPMEELLKESEDLQELVARCNGQYHVFNNALKDCSQVRELLDKIRNITEKNGGSHYTTEMFQEAERELEEEKQRILKEKEEEIRKEREEMLKRIGKNLVSLDDELLNDLFNKIRNKTEKKEETEMFQRADAADQLLPPSPTMVSKFDLLNGFLFTLHLPLHPSTCLFTLHLPLHPPPASSSLHLPLQPPPASSPSTCLFIPPPASSSLHLPLHSPPASANFCSSQPSTNCHNTYSGDAYYHNDKVVRIVMIGKTGAGKSATGNTILGKEYFKSEFSFESLTKACAKAFGEVDGQKVAVIDTPGLFDTSTDENKTRNDVGQSIVFAAPGPHVFLVVIRLGRFTDEENQTVQKIQEIFGEQADRYSMVLFTHGDLLEGKPIEEFLKHSKKLQELVDRCNGQYHVFNNNLKDRSQVRELLDKIRNITEKNGGSHYTNEMFQDVERAIEEAKRRILKEREEEIHKEQEEMEKKISEKYEQQMKEIKDDRERSKKLLETREREMKEERRRFRKEQERKARQEAENSPFIIRFMNGVAMSSYTCISCRVAFTDGEVQRAHYKTDWHRYNLKRKVADMPPVTAENFQERVLSQRVAAEKQLSDTTATEGCAVCSKKFSSINAYQNHLQAEKQALLAAQKKVDKMNEKNLEKGLGEEKEDRDARNEALQQVLKEQQRPSPAAQAVKKPRTAEQLEFPPRMMWLEEQAKRREKDNGATAVEAALPGSIPVTDCLFCSHHSKSLMKNVAHMTRVHSFFIPDLEFLVDLKGLMRYLGEKVGAGNVCLWCNEKGRSFYSAEAVQSHMTDKSHCKLFTDGDTALEFADFYDFRSSYPDRKEGEEAEKDKDELPDDQNIEYDDELLELTLPSGAKIGHRSLLRYYKQRFGAQKALVLSHNKNAVGRVMKQYRALGWGGDGGFAAMNHKQKDMQYVQKMKNKWMQKMGMRNNTILQAHFRAQVMF</sequence>
<feature type="domain" description="AIG1-type G" evidence="6">
    <location>
        <begin position="1011"/>
        <end position="1209"/>
    </location>
</feature>
<dbReference type="InterPro" id="IPR006703">
    <property type="entry name" value="G_AIG1"/>
</dbReference>
<feature type="region of interest" description="Disordered" evidence="5">
    <location>
        <begin position="1431"/>
        <end position="1450"/>
    </location>
</feature>
<evidence type="ECO:0000256" key="5">
    <source>
        <dbReference type="SAM" id="MobiDB-lite"/>
    </source>
</evidence>
<evidence type="ECO:0000259" key="6">
    <source>
        <dbReference type="PROSITE" id="PS51720"/>
    </source>
</evidence>
<dbReference type="GO" id="GO:0005525">
    <property type="term" value="F:GTP binding"/>
    <property type="evidence" value="ECO:0007669"/>
    <property type="project" value="UniProtKB-KW"/>
</dbReference>
<dbReference type="InterPro" id="IPR003604">
    <property type="entry name" value="Matrin/U1-like-C_Znf_C2H2"/>
</dbReference>
<comment type="similarity">
    <text evidence="1">Belongs to the TRAFAC class TrmE-Era-EngA-EngB-Septin-like GTPase superfamily. AIG1/Toc34/Toc159-like paraseptin GTPase family. IAN subfamily.</text>
</comment>
<evidence type="ECO:0000256" key="2">
    <source>
        <dbReference type="ARBA" id="ARBA00022741"/>
    </source>
</evidence>
<dbReference type="Pfam" id="PF04548">
    <property type="entry name" value="AIG1"/>
    <property type="match status" value="4"/>
</dbReference>
<feature type="domain" description="AIG1-type G" evidence="6">
    <location>
        <begin position="360"/>
        <end position="558"/>
    </location>
</feature>
<dbReference type="SUPFAM" id="SSF57667">
    <property type="entry name" value="beta-beta-alpha zinc fingers"/>
    <property type="match status" value="1"/>
</dbReference>
<feature type="region of interest" description="Disordered" evidence="5">
    <location>
        <begin position="1247"/>
        <end position="1283"/>
    </location>
</feature>
<evidence type="ECO:0000256" key="3">
    <source>
        <dbReference type="ARBA" id="ARBA00023134"/>
    </source>
</evidence>
<dbReference type="PANTHER" id="PTHR10903">
    <property type="entry name" value="GTPASE, IMAP FAMILY MEMBER-RELATED"/>
    <property type="match status" value="1"/>
</dbReference>
<dbReference type="GO" id="GO:0003676">
    <property type="term" value="F:nucleic acid binding"/>
    <property type="evidence" value="ECO:0007669"/>
    <property type="project" value="InterPro"/>
</dbReference>
<gene>
    <name evidence="7" type="ORF">KUDE01_026540</name>
</gene>
<feature type="region of interest" description="Disordered" evidence="5">
    <location>
        <begin position="234"/>
        <end position="270"/>
    </location>
</feature>
<dbReference type="PROSITE" id="PS00028">
    <property type="entry name" value="ZINC_FINGER_C2H2_1"/>
    <property type="match status" value="1"/>
</dbReference>
<dbReference type="InterPro" id="IPR013087">
    <property type="entry name" value="Znf_C2H2_type"/>
</dbReference>
<reference evidence="7" key="1">
    <citation type="submission" date="2023-04" db="EMBL/GenBank/DDBJ databases">
        <title>Chromosome-level genome of Chaenocephalus aceratus.</title>
        <authorList>
            <person name="Park H."/>
        </authorList>
    </citation>
    <scope>NUCLEOTIDE SEQUENCE</scope>
    <source>
        <strain evidence="7">DE</strain>
        <tissue evidence="7">Muscle</tissue>
    </source>
</reference>
<evidence type="ECO:0000256" key="1">
    <source>
        <dbReference type="ARBA" id="ARBA00008535"/>
    </source>
</evidence>
<name>A0AAD9B7K8_DISEL</name>
<evidence type="ECO:0000313" key="8">
    <source>
        <dbReference type="Proteomes" id="UP001228049"/>
    </source>
</evidence>
<keyword evidence="2" id="KW-0547">Nucleotide-binding</keyword>
<accession>A0AAD9B7K8</accession>
<dbReference type="InterPro" id="IPR036236">
    <property type="entry name" value="Znf_C2H2_sf"/>
</dbReference>
<feature type="coiled-coil region" evidence="4">
    <location>
        <begin position="826"/>
        <end position="861"/>
    </location>
</feature>
<dbReference type="Gene3D" id="3.40.50.300">
    <property type="entry name" value="P-loop containing nucleotide triphosphate hydrolases"/>
    <property type="match status" value="4"/>
</dbReference>
<dbReference type="GO" id="GO:0008270">
    <property type="term" value="F:zinc ion binding"/>
    <property type="evidence" value="ECO:0007669"/>
    <property type="project" value="InterPro"/>
</dbReference>
<organism evidence="7 8">
    <name type="scientific">Dissostichus eleginoides</name>
    <name type="common">Patagonian toothfish</name>
    <name type="synonym">Dissostichus amissus</name>
    <dbReference type="NCBI Taxonomy" id="100907"/>
    <lineage>
        <taxon>Eukaryota</taxon>
        <taxon>Metazoa</taxon>
        <taxon>Chordata</taxon>
        <taxon>Craniata</taxon>
        <taxon>Vertebrata</taxon>
        <taxon>Euteleostomi</taxon>
        <taxon>Actinopterygii</taxon>
        <taxon>Neopterygii</taxon>
        <taxon>Teleostei</taxon>
        <taxon>Neoteleostei</taxon>
        <taxon>Acanthomorphata</taxon>
        <taxon>Eupercaria</taxon>
        <taxon>Perciformes</taxon>
        <taxon>Notothenioidei</taxon>
        <taxon>Nototheniidae</taxon>
        <taxon>Dissostichus</taxon>
    </lineage>
</organism>
<keyword evidence="3" id="KW-0342">GTP-binding</keyword>
<feature type="domain" description="AIG1-type G" evidence="6">
    <location>
        <begin position="1"/>
        <end position="192"/>
    </location>
</feature>
<feature type="region of interest" description="Disordered" evidence="5">
    <location>
        <begin position="296"/>
        <end position="334"/>
    </location>
</feature>
<dbReference type="SUPFAM" id="SSF52540">
    <property type="entry name" value="P-loop containing nucleoside triphosphate hydrolases"/>
    <property type="match status" value="4"/>
</dbReference>
<keyword evidence="8" id="KW-1185">Reference proteome</keyword>
<dbReference type="InterPro" id="IPR027417">
    <property type="entry name" value="P-loop_NTPase"/>
</dbReference>
<dbReference type="InterPro" id="IPR041661">
    <property type="entry name" value="ZN622/Rei1/Reh1_Znf-C2H2"/>
</dbReference>